<accession>A0A310SRX8</accession>
<protein>
    <submittedName>
        <fullName evidence="1">Uncharacterized protein</fullName>
    </submittedName>
</protein>
<reference evidence="1 2" key="1">
    <citation type="submission" date="2015-07" db="EMBL/GenBank/DDBJ databases">
        <title>The genome of Eufriesea mexicana.</title>
        <authorList>
            <person name="Pan H."/>
            <person name="Kapheim K."/>
        </authorList>
    </citation>
    <scope>NUCLEOTIDE SEQUENCE [LARGE SCALE GENOMIC DNA]</scope>
    <source>
        <strain evidence="1">0111107269</strain>
        <tissue evidence="1">Whole body</tissue>
    </source>
</reference>
<keyword evidence="2" id="KW-1185">Reference proteome</keyword>
<gene>
    <name evidence="1" type="ORF">WN48_09690</name>
</gene>
<dbReference type="EMBL" id="KQ760744">
    <property type="protein sequence ID" value="OAD59154.1"/>
    <property type="molecule type" value="Genomic_DNA"/>
</dbReference>
<evidence type="ECO:0000313" key="1">
    <source>
        <dbReference type="EMBL" id="OAD59154.1"/>
    </source>
</evidence>
<sequence length="355" mass="39655">MACKMVVACSILFIDEGDEEQYQLLDQRWEEGLQLLRRRQDLFSSEMHDHAPQWFNRCANHLVRVLGGCAGDCAFPGVDRTMEGPFNCGSGLRESLRIWIKIPVFLRLRDAEAVSYRISLCAVYEEMCPYFLHLKHIVYLFFARQSEHPNGWPIHRHGPNLGVTDQGFTKWCALSIFLPPSSGRYTLVSLSHGSAGGRGSSTTVIVPKSDGRRCPRVAAVLEGTKGKGRDAFRPGSSGLSSKTTLTGSALDGEYYWKCENDGRYRIAQCLARLPCSLLQLFSSYRFGQLAIEHATQFFKKPVYRNVHETGFPVDPVKSPSSEMGIVCMQSAVDAPASTNARTDCSIRQNCSIVRQ</sequence>
<dbReference type="AlphaFoldDB" id="A0A310SRX8"/>
<evidence type="ECO:0000313" key="2">
    <source>
        <dbReference type="Proteomes" id="UP000250275"/>
    </source>
</evidence>
<name>A0A310SRX8_9HYME</name>
<organism evidence="1 2">
    <name type="scientific">Eufriesea mexicana</name>
    <dbReference type="NCBI Taxonomy" id="516756"/>
    <lineage>
        <taxon>Eukaryota</taxon>
        <taxon>Metazoa</taxon>
        <taxon>Ecdysozoa</taxon>
        <taxon>Arthropoda</taxon>
        <taxon>Hexapoda</taxon>
        <taxon>Insecta</taxon>
        <taxon>Pterygota</taxon>
        <taxon>Neoptera</taxon>
        <taxon>Endopterygota</taxon>
        <taxon>Hymenoptera</taxon>
        <taxon>Apocrita</taxon>
        <taxon>Aculeata</taxon>
        <taxon>Apoidea</taxon>
        <taxon>Anthophila</taxon>
        <taxon>Apidae</taxon>
        <taxon>Eufriesea</taxon>
    </lineage>
</organism>
<proteinExistence type="predicted"/>
<dbReference type="Proteomes" id="UP000250275">
    <property type="component" value="Unassembled WGS sequence"/>
</dbReference>